<keyword evidence="3" id="KW-0489">Methyltransferase</keyword>
<dbReference type="EMBL" id="WBMS02000061">
    <property type="protein sequence ID" value="MWA07017.1"/>
    <property type="molecule type" value="Genomic_DNA"/>
</dbReference>
<name>A0A6I4MT19_9ACTN</name>
<evidence type="ECO:0000256" key="1">
    <source>
        <dbReference type="SAM" id="MobiDB-lite"/>
    </source>
</evidence>
<protein>
    <submittedName>
        <fullName evidence="3">Methyltransferase domain-containing protein</fullName>
    </submittedName>
</protein>
<dbReference type="GO" id="GO:0032259">
    <property type="term" value="P:methylation"/>
    <property type="evidence" value="ECO:0007669"/>
    <property type="project" value="UniProtKB-KW"/>
</dbReference>
<dbReference type="AlphaFoldDB" id="A0A6I4MT19"/>
<feature type="region of interest" description="Disordered" evidence="1">
    <location>
        <begin position="239"/>
        <end position="282"/>
    </location>
</feature>
<evidence type="ECO:0000313" key="4">
    <source>
        <dbReference type="Proteomes" id="UP000462055"/>
    </source>
</evidence>
<proteinExistence type="predicted"/>
<dbReference type="Proteomes" id="UP000462055">
    <property type="component" value="Unassembled WGS sequence"/>
</dbReference>
<dbReference type="Gene3D" id="3.40.50.150">
    <property type="entry name" value="Vaccinia Virus protein VP39"/>
    <property type="match status" value="1"/>
</dbReference>
<keyword evidence="3" id="KW-0808">Transferase</keyword>
<evidence type="ECO:0000313" key="3">
    <source>
        <dbReference type="EMBL" id="MWA07017.1"/>
    </source>
</evidence>
<evidence type="ECO:0000259" key="2">
    <source>
        <dbReference type="Pfam" id="PF08241"/>
    </source>
</evidence>
<dbReference type="InterPro" id="IPR013216">
    <property type="entry name" value="Methyltransf_11"/>
</dbReference>
<feature type="domain" description="Methyltransferase type 11" evidence="2">
    <location>
        <begin position="74"/>
        <end position="161"/>
    </location>
</feature>
<keyword evidence="4" id="KW-1185">Reference proteome</keyword>
<dbReference type="SUPFAM" id="SSF53335">
    <property type="entry name" value="S-adenosyl-L-methionine-dependent methyltransferases"/>
    <property type="match status" value="1"/>
</dbReference>
<accession>A0A6I4MT19</accession>
<comment type="caution">
    <text evidence="3">The sequence shown here is derived from an EMBL/GenBank/DDBJ whole genome shotgun (WGS) entry which is preliminary data.</text>
</comment>
<reference evidence="3" key="1">
    <citation type="submission" date="2019-12" db="EMBL/GenBank/DDBJ databases">
        <title>Actinomadura physcomitrii sp. nov., a novel actinomycete isolated from moss [Physcomitrium sphaericum (Ludw) Fuernr].</title>
        <authorList>
            <person name="Zhuang X."/>
        </authorList>
    </citation>
    <scope>NUCLEOTIDE SEQUENCE [LARGE SCALE GENOMIC DNA]</scope>
    <source>
        <strain evidence="3">LD22</strain>
    </source>
</reference>
<sequence length="282" mass="31744">MNRPATGADLQWNRADRARSTVQAHNPTLLRCVRLLSAFRRERTDPDYFYELMAQDTIAQLRSYTSLEGVTAIDVETGFGEFARAMTAAGARCTGIDHDLKELTALGPPAANALVASALDLPFRTGSVDVCFSSNVLEHVSDPWRMADEMVRVTRPDGIVFLAFTNWLSPWGGHETSPWHYLGGERAARRYARRVGRPPKNLYGCSLHPVSVSAALAWARRNDEVEVLDAIPRYLPRPLDLQQRPRTTMASGLRRHHLEPQRQPLPRRPQRQHHPENPTANL</sequence>
<dbReference type="Pfam" id="PF08241">
    <property type="entry name" value="Methyltransf_11"/>
    <property type="match status" value="1"/>
</dbReference>
<organism evidence="3 4">
    <name type="scientific">Actinomadura physcomitrii</name>
    <dbReference type="NCBI Taxonomy" id="2650748"/>
    <lineage>
        <taxon>Bacteria</taxon>
        <taxon>Bacillati</taxon>
        <taxon>Actinomycetota</taxon>
        <taxon>Actinomycetes</taxon>
        <taxon>Streptosporangiales</taxon>
        <taxon>Thermomonosporaceae</taxon>
        <taxon>Actinomadura</taxon>
    </lineage>
</organism>
<dbReference type="GO" id="GO:0008757">
    <property type="term" value="F:S-adenosylmethionine-dependent methyltransferase activity"/>
    <property type="evidence" value="ECO:0007669"/>
    <property type="project" value="InterPro"/>
</dbReference>
<gene>
    <name evidence="3" type="ORF">F8568_043110</name>
</gene>
<dbReference type="InterPro" id="IPR029063">
    <property type="entry name" value="SAM-dependent_MTases_sf"/>
</dbReference>